<dbReference type="RefSeq" id="WP_022288371.1">
    <property type="nucleotide sequence ID" value="NZ_JAOQJZ010000008.1"/>
</dbReference>
<dbReference type="NCBIfam" id="TIGR02937">
    <property type="entry name" value="sigma70-ECF"/>
    <property type="match status" value="1"/>
</dbReference>
<dbReference type="GO" id="GO:0003677">
    <property type="term" value="F:DNA binding"/>
    <property type="evidence" value="ECO:0007669"/>
    <property type="project" value="InterPro"/>
</dbReference>
<dbReference type="AlphaFoldDB" id="A0AAE3IGU7"/>
<comment type="caution">
    <text evidence="7">The sequence shown here is derived from an EMBL/GenBank/DDBJ whole genome shotgun (WGS) entry which is preliminary data.</text>
</comment>
<evidence type="ECO:0000256" key="2">
    <source>
        <dbReference type="ARBA" id="ARBA00023015"/>
    </source>
</evidence>
<keyword evidence="2" id="KW-0805">Transcription regulation</keyword>
<protein>
    <submittedName>
        <fullName evidence="7">Sigma-70 family RNA polymerase sigma factor</fullName>
    </submittedName>
</protein>
<dbReference type="InterPro" id="IPR013249">
    <property type="entry name" value="RNA_pol_sigma70_r4_t2"/>
</dbReference>
<sequence length="178" mass="20705">MLAVCMTLIDNDKDQTSFEDFYYRNRQIAYAFAYKILNNSALAEEACANAFFSIAKCFKKIHNYSLHDMDAYLIRTIRNACYAIYNKENQNPTSSIFDLKVEDEPSEDFYDDIDLDLLIDAVRKLDDKLKSVIAYKVYYDLTADEIAQIMGISKRTVFNYLNKAKRQILDLIGGDRFE</sequence>
<organism evidence="7 8">
    <name type="scientific">Hominimerdicola aceti</name>
    <dbReference type="NCBI Taxonomy" id="2981726"/>
    <lineage>
        <taxon>Bacteria</taxon>
        <taxon>Bacillati</taxon>
        <taxon>Bacillota</taxon>
        <taxon>Clostridia</taxon>
        <taxon>Eubacteriales</taxon>
        <taxon>Oscillospiraceae</taxon>
        <taxon>Hominimerdicola</taxon>
    </lineage>
</organism>
<dbReference type="InterPro" id="IPR014284">
    <property type="entry name" value="RNA_pol_sigma-70_dom"/>
</dbReference>
<evidence type="ECO:0000256" key="1">
    <source>
        <dbReference type="ARBA" id="ARBA00010641"/>
    </source>
</evidence>
<dbReference type="SUPFAM" id="SSF88946">
    <property type="entry name" value="Sigma2 domain of RNA polymerase sigma factors"/>
    <property type="match status" value="1"/>
</dbReference>
<dbReference type="GO" id="GO:0006352">
    <property type="term" value="P:DNA-templated transcription initiation"/>
    <property type="evidence" value="ECO:0007669"/>
    <property type="project" value="InterPro"/>
</dbReference>
<gene>
    <name evidence="7" type="ORF">OCV57_08985</name>
</gene>
<dbReference type="Proteomes" id="UP001208131">
    <property type="component" value="Unassembled WGS sequence"/>
</dbReference>
<dbReference type="CDD" id="cd06171">
    <property type="entry name" value="Sigma70_r4"/>
    <property type="match status" value="1"/>
</dbReference>
<evidence type="ECO:0000313" key="7">
    <source>
        <dbReference type="EMBL" id="MCU6706058.1"/>
    </source>
</evidence>
<feature type="domain" description="RNA polymerase sigma-70 region 2" evidence="5">
    <location>
        <begin position="22"/>
        <end position="84"/>
    </location>
</feature>
<dbReference type="InterPro" id="IPR036388">
    <property type="entry name" value="WH-like_DNA-bd_sf"/>
</dbReference>
<dbReference type="GO" id="GO:0016987">
    <property type="term" value="F:sigma factor activity"/>
    <property type="evidence" value="ECO:0007669"/>
    <property type="project" value="UniProtKB-KW"/>
</dbReference>
<keyword evidence="8" id="KW-1185">Reference proteome</keyword>
<evidence type="ECO:0000256" key="3">
    <source>
        <dbReference type="ARBA" id="ARBA00023082"/>
    </source>
</evidence>
<dbReference type="Gene3D" id="1.10.10.10">
    <property type="entry name" value="Winged helix-like DNA-binding domain superfamily/Winged helix DNA-binding domain"/>
    <property type="match status" value="1"/>
</dbReference>
<dbReference type="InterPro" id="IPR007627">
    <property type="entry name" value="RNA_pol_sigma70_r2"/>
</dbReference>
<reference evidence="7 8" key="1">
    <citation type="journal article" date="2021" name="ISME Commun">
        <title>Automated analysis of genomic sequences facilitates high-throughput and comprehensive description of bacteria.</title>
        <authorList>
            <person name="Hitch T.C.A."/>
        </authorList>
    </citation>
    <scope>NUCLEOTIDE SEQUENCE [LARGE SCALE GENOMIC DNA]</scope>
    <source>
        <strain evidence="7 8">Sanger_31</strain>
    </source>
</reference>
<dbReference type="Pfam" id="PF04542">
    <property type="entry name" value="Sigma70_r2"/>
    <property type="match status" value="1"/>
</dbReference>
<dbReference type="SUPFAM" id="SSF88659">
    <property type="entry name" value="Sigma3 and sigma4 domains of RNA polymerase sigma factors"/>
    <property type="match status" value="1"/>
</dbReference>
<dbReference type="PANTHER" id="PTHR43133">
    <property type="entry name" value="RNA POLYMERASE ECF-TYPE SIGMA FACTO"/>
    <property type="match status" value="1"/>
</dbReference>
<dbReference type="InterPro" id="IPR013324">
    <property type="entry name" value="RNA_pol_sigma_r3/r4-like"/>
</dbReference>
<dbReference type="InterPro" id="IPR013325">
    <property type="entry name" value="RNA_pol_sigma_r2"/>
</dbReference>
<dbReference type="PANTHER" id="PTHR43133:SF60">
    <property type="entry name" value="RNA POLYMERASE SIGMA FACTOR SIGV"/>
    <property type="match status" value="1"/>
</dbReference>
<dbReference type="Gene3D" id="1.10.1740.10">
    <property type="match status" value="1"/>
</dbReference>
<evidence type="ECO:0000259" key="5">
    <source>
        <dbReference type="Pfam" id="PF04542"/>
    </source>
</evidence>
<dbReference type="InterPro" id="IPR039425">
    <property type="entry name" value="RNA_pol_sigma-70-like"/>
</dbReference>
<dbReference type="EMBL" id="JAOQJZ010000008">
    <property type="protein sequence ID" value="MCU6706058.1"/>
    <property type="molecule type" value="Genomic_DNA"/>
</dbReference>
<keyword evidence="3" id="KW-0731">Sigma factor</keyword>
<accession>A0AAE3IGU7</accession>
<proteinExistence type="inferred from homology"/>
<name>A0AAE3IGU7_9FIRM</name>
<evidence type="ECO:0000256" key="4">
    <source>
        <dbReference type="ARBA" id="ARBA00023163"/>
    </source>
</evidence>
<evidence type="ECO:0000259" key="6">
    <source>
        <dbReference type="Pfam" id="PF08281"/>
    </source>
</evidence>
<evidence type="ECO:0000313" key="8">
    <source>
        <dbReference type="Proteomes" id="UP001208131"/>
    </source>
</evidence>
<comment type="similarity">
    <text evidence="1">Belongs to the sigma-70 factor family. ECF subfamily.</text>
</comment>
<dbReference type="Pfam" id="PF08281">
    <property type="entry name" value="Sigma70_r4_2"/>
    <property type="match status" value="1"/>
</dbReference>
<feature type="domain" description="RNA polymerase sigma factor 70 region 4 type 2" evidence="6">
    <location>
        <begin position="116"/>
        <end position="167"/>
    </location>
</feature>
<keyword evidence="4" id="KW-0804">Transcription</keyword>